<dbReference type="Pfam" id="PF07963">
    <property type="entry name" value="N_methyl"/>
    <property type="match status" value="1"/>
</dbReference>
<dbReference type="NCBIfam" id="TIGR04294">
    <property type="entry name" value="pre_pil_HX9DG"/>
    <property type="match status" value="1"/>
</dbReference>
<name>A0A5C5ZLC8_9BACT</name>
<dbReference type="PANTHER" id="PTHR30093">
    <property type="entry name" value="GENERAL SECRETION PATHWAY PROTEIN G"/>
    <property type="match status" value="1"/>
</dbReference>
<evidence type="ECO:0000313" key="2">
    <source>
        <dbReference type="EMBL" id="TWT87965.1"/>
    </source>
</evidence>
<accession>A0A5C5ZLC8</accession>
<evidence type="ECO:0000313" key="3">
    <source>
        <dbReference type="Proteomes" id="UP000316213"/>
    </source>
</evidence>
<dbReference type="Pfam" id="PF07596">
    <property type="entry name" value="SBP_bac_10"/>
    <property type="match status" value="1"/>
</dbReference>
<feature type="domain" description="DUF1559" evidence="1">
    <location>
        <begin position="34"/>
        <end position="378"/>
    </location>
</feature>
<dbReference type="EMBL" id="SJPM01000023">
    <property type="protein sequence ID" value="TWT87965.1"/>
    <property type="molecule type" value="Genomic_DNA"/>
</dbReference>
<dbReference type="InterPro" id="IPR027558">
    <property type="entry name" value="Pre_pil_HX9DG_C"/>
</dbReference>
<gene>
    <name evidence="2" type="ORF">Pla100_58170</name>
</gene>
<dbReference type="PANTHER" id="PTHR30093:SF2">
    <property type="entry name" value="TYPE II SECRETION SYSTEM PROTEIN H"/>
    <property type="match status" value="1"/>
</dbReference>
<proteinExistence type="predicted"/>
<evidence type="ECO:0000259" key="1">
    <source>
        <dbReference type="Pfam" id="PF07596"/>
    </source>
</evidence>
<dbReference type="InterPro" id="IPR012902">
    <property type="entry name" value="N_methyl_site"/>
</dbReference>
<protein>
    <recommendedName>
        <fullName evidence="1">DUF1559 domain-containing protein</fullName>
    </recommendedName>
</protein>
<dbReference type="NCBIfam" id="TIGR02532">
    <property type="entry name" value="IV_pilin_GFxxxE"/>
    <property type="match status" value="1"/>
</dbReference>
<keyword evidence="3" id="KW-1185">Reference proteome</keyword>
<dbReference type="PROSITE" id="PS00409">
    <property type="entry name" value="PROKAR_NTER_METHYL"/>
    <property type="match status" value="1"/>
</dbReference>
<dbReference type="InterPro" id="IPR011453">
    <property type="entry name" value="DUF1559"/>
</dbReference>
<dbReference type="OrthoDB" id="243936at2"/>
<reference evidence="2 3" key="1">
    <citation type="submission" date="2019-02" db="EMBL/GenBank/DDBJ databases">
        <title>Deep-cultivation of Planctomycetes and their phenomic and genomic characterization uncovers novel biology.</title>
        <authorList>
            <person name="Wiegand S."/>
            <person name="Jogler M."/>
            <person name="Boedeker C."/>
            <person name="Pinto D."/>
            <person name="Vollmers J."/>
            <person name="Rivas-Marin E."/>
            <person name="Kohn T."/>
            <person name="Peeters S.H."/>
            <person name="Heuer A."/>
            <person name="Rast P."/>
            <person name="Oberbeckmann S."/>
            <person name="Bunk B."/>
            <person name="Jeske O."/>
            <person name="Meyerdierks A."/>
            <person name="Storesund J.E."/>
            <person name="Kallscheuer N."/>
            <person name="Luecker S."/>
            <person name="Lage O.M."/>
            <person name="Pohl T."/>
            <person name="Merkel B.J."/>
            <person name="Hornburger P."/>
            <person name="Mueller R.-W."/>
            <person name="Bruemmer F."/>
            <person name="Labrenz M."/>
            <person name="Spormann A.M."/>
            <person name="Op Den Camp H."/>
            <person name="Overmann J."/>
            <person name="Amann R."/>
            <person name="Jetten M.S.M."/>
            <person name="Mascher T."/>
            <person name="Medema M.H."/>
            <person name="Devos D.P."/>
            <person name="Kaster A.-K."/>
            <person name="Ovreas L."/>
            <person name="Rohde M."/>
            <person name="Galperin M.Y."/>
            <person name="Jogler C."/>
        </authorList>
    </citation>
    <scope>NUCLEOTIDE SEQUENCE [LARGE SCALE GENOMIC DNA]</scope>
    <source>
        <strain evidence="2 3">Pla100</strain>
    </source>
</reference>
<dbReference type="SUPFAM" id="SSF54523">
    <property type="entry name" value="Pili subunits"/>
    <property type="match status" value="1"/>
</dbReference>
<dbReference type="InterPro" id="IPR045584">
    <property type="entry name" value="Pilin-like"/>
</dbReference>
<dbReference type="AlphaFoldDB" id="A0A5C5ZLC8"/>
<organism evidence="2 3">
    <name type="scientific">Neorhodopirellula pilleata</name>
    <dbReference type="NCBI Taxonomy" id="2714738"/>
    <lineage>
        <taxon>Bacteria</taxon>
        <taxon>Pseudomonadati</taxon>
        <taxon>Planctomycetota</taxon>
        <taxon>Planctomycetia</taxon>
        <taxon>Pirellulales</taxon>
        <taxon>Pirellulaceae</taxon>
        <taxon>Neorhodopirellula</taxon>
    </lineage>
</organism>
<dbReference type="RefSeq" id="WP_146582224.1">
    <property type="nucleotide sequence ID" value="NZ_SJPM01000023.1"/>
</dbReference>
<dbReference type="Proteomes" id="UP000316213">
    <property type="component" value="Unassembled WGS sequence"/>
</dbReference>
<dbReference type="Gene3D" id="3.30.700.10">
    <property type="entry name" value="Glycoprotein, Type 4 Pilin"/>
    <property type="match status" value="1"/>
</dbReference>
<comment type="caution">
    <text evidence="2">The sequence shown here is derived from an EMBL/GenBank/DDBJ whole genome shotgun (WGS) entry which is preliminary data.</text>
</comment>
<sequence>MKNRIGRGGFTLVELLVVIAIIGVLVGLLLPAVQAAREAARRMSCSNNFKQIGLAIHNYHAAYDQLPRHATGTWNDAAMDAWTHVDTNNSGSLSMLVGLTPFFEQQALWESISNPNPSRVDGNAGAAIGTPANPWVAMGPRATQGQYIPWATDIPSLRCPSDPGVGLPALGRTNYAACMGDGFDSMFQNPIRWSNAGGSPFDVTSGGKQTQQRWARGVFVHRVDQKFRDILDGLANTIMMGEIATDLGDSDNRTRVNRTQTFHTGDGGITVCKNLGHIDPARPLFWCLTGTGCTVPTGEEAGGAIEGANSNANRGMMWAWARNASSGFTTNAPPNSPYCGNRWAENGGAITASSRHQGGAHVLMGDGAVKFITDSIEAGNQRNETMVAGQQSPYGLWGSLGTRASKEVIGSEF</sequence>